<reference evidence="11" key="1">
    <citation type="submission" date="2009-12" db="EMBL/GenBank/DDBJ databases">
        <title>Complete sequence of Treponema primitia strain ZAS-2.</title>
        <authorList>
            <person name="Tetu S.G."/>
            <person name="Matson E."/>
            <person name="Ren Q."/>
            <person name="Seshadri R."/>
            <person name="Elbourne L."/>
            <person name="Hassan K.A."/>
            <person name="Durkin A."/>
            <person name="Radune D."/>
            <person name="Mohamoud Y."/>
            <person name="Shay R."/>
            <person name="Jin S."/>
            <person name="Zhang X."/>
            <person name="Lucey K."/>
            <person name="Ballor N.R."/>
            <person name="Ottesen E."/>
            <person name="Rosenthal R."/>
            <person name="Allen A."/>
            <person name="Leadbetter J.R."/>
            <person name="Paulsen I.T."/>
        </authorList>
    </citation>
    <scope>NUCLEOTIDE SEQUENCE [LARGE SCALE GENOMIC DNA]</scope>
    <source>
        <strain evidence="11">ATCC BAA-887 / DSM 12427 / ZAS-2</strain>
    </source>
</reference>
<protein>
    <recommendedName>
        <fullName evidence="9">Cobalamin biosynthesis protein CobD</fullName>
    </recommendedName>
</protein>
<dbReference type="eggNOG" id="COG1270">
    <property type="taxonomic scope" value="Bacteria"/>
</dbReference>
<dbReference type="PANTHER" id="PTHR34308">
    <property type="entry name" value="COBALAMIN BIOSYNTHESIS PROTEIN CBIB"/>
    <property type="match status" value="1"/>
</dbReference>
<dbReference type="PANTHER" id="PTHR34308:SF1">
    <property type="entry name" value="COBALAMIN BIOSYNTHESIS PROTEIN CBIB"/>
    <property type="match status" value="1"/>
</dbReference>
<dbReference type="KEGG" id="tpi:TREPR_0527"/>
<dbReference type="GO" id="GO:0009236">
    <property type="term" value="P:cobalamin biosynthetic process"/>
    <property type="evidence" value="ECO:0007669"/>
    <property type="project" value="UniProtKB-UniRule"/>
</dbReference>
<accession>F5YLB5</accession>
<organism evidence="10 11">
    <name type="scientific">Treponema primitia (strain ATCC BAA-887 / DSM 12427 / ZAS-2)</name>
    <dbReference type="NCBI Taxonomy" id="545694"/>
    <lineage>
        <taxon>Bacteria</taxon>
        <taxon>Pseudomonadati</taxon>
        <taxon>Spirochaetota</taxon>
        <taxon>Spirochaetia</taxon>
        <taxon>Spirochaetales</taxon>
        <taxon>Treponemataceae</taxon>
        <taxon>Treponema</taxon>
    </lineage>
</organism>
<dbReference type="HOGENOM" id="CLU_054212_0_0_12"/>
<evidence type="ECO:0000256" key="5">
    <source>
        <dbReference type="ARBA" id="ARBA00022573"/>
    </source>
</evidence>
<dbReference type="AlphaFoldDB" id="F5YLB5"/>
<gene>
    <name evidence="9 10" type="primary">cobD</name>
    <name evidence="10" type="ordered locus">TREPR_0527</name>
</gene>
<evidence type="ECO:0000313" key="11">
    <source>
        <dbReference type="Proteomes" id="UP000009223"/>
    </source>
</evidence>
<dbReference type="EMBL" id="CP001843">
    <property type="protein sequence ID" value="AEF83524.1"/>
    <property type="molecule type" value="Genomic_DNA"/>
</dbReference>
<keyword evidence="7 9" id="KW-1133">Transmembrane helix</keyword>
<dbReference type="NCBIfam" id="TIGR00380">
    <property type="entry name" value="cobal_cbiB"/>
    <property type="match status" value="1"/>
</dbReference>
<evidence type="ECO:0000256" key="2">
    <source>
        <dbReference type="ARBA" id="ARBA00004953"/>
    </source>
</evidence>
<keyword evidence="10" id="KW-0436">Ligase</keyword>
<dbReference type="HAMAP" id="MF_00024">
    <property type="entry name" value="CobD_CbiB"/>
    <property type="match status" value="1"/>
</dbReference>
<sequence>MILLWSTAALATGFILDLIFGDPPAIPHIIRFVGKIVSRLEKLFLKVGKSPGVQFCSGLCFTCVVILISTGIPFALLYFAYGIHPVAGFLVESFLCYQLIAVKDMRVESMRVYDRLKADDLDGARWAVSRIVGRDTDRLDRAGITRAAVETVAENTGDGVASPLFYLMLGGAALGCFFKSVNTMDSMVGYKNEKYLYFGRAAAKLDDILNFLPSRLCALVMIFATALFRFDAKNALRIWRRDSRNHASPNSAQTEAVCAGALGVRLAGPAYYEGALEEKLYIGDDTRPIEDDDIIRANRLLYGTAILLFILAMGVRICCMAVIFTVMNN</sequence>
<evidence type="ECO:0000256" key="6">
    <source>
        <dbReference type="ARBA" id="ARBA00022692"/>
    </source>
</evidence>
<keyword evidence="5 9" id="KW-0169">Cobalamin biosynthesis</keyword>
<feature type="transmembrane region" description="Helical" evidence="9">
    <location>
        <begin position="300"/>
        <end position="327"/>
    </location>
</feature>
<evidence type="ECO:0000256" key="3">
    <source>
        <dbReference type="ARBA" id="ARBA00006263"/>
    </source>
</evidence>
<dbReference type="InterPro" id="IPR004485">
    <property type="entry name" value="Cobalamin_biosynth_CobD/CbiB"/>
</dbReference>
<keyword evidence="8 9" id="KW-0472">Membrane</keyword>
<dbReference type="Proteomes" id="UP000009223">
    <property type="component" value="Chromosome"/>
</dbReference>
<comment type="similarity">
    <text evidence="3 9">Belongs to the CobD/CbiB family.</text>
</comment>
<keyword evidence="11" id="KW-1185">Reference proteome</keyword>
<name>F5YLB5_TREPZ</name>
<feature type="transmembrane region" description="Helical" evidence="9">
    <location>
        <begin position="212"/>
        <end position="230"/>
    </location>
</feature>
<dbReference type="GO" id="GO:0015420">
    <property type="term" value="F:ABC-type vitamin B12 transporter activity"/>
    <property type="evidence" value="ECO:0007669"/>
    <property type="project" value="UniProtKB-UniRule"/>
</dbReference>
<evidence type="ECO:0000256" key="4">
    <source>
        <dbReference type="ARBA" id="ARBA00022475"/>
    </source>
</evidence>
<comment type="subcellular location">
    <subcellularLocation>
        <location evidence="1 9">Cell membrane</location>
        <topology evidence="1 9">Multi-pass membrane protein</topology>
    </subcellularLocation>
</comment>
<comment type="pathway">
    <text evidence="2 9">Cofactor biosynthesis; adenosylcobalamin biosynthesis.</text>
</comment>
<dbReference type="GO" id="GO:0005886">
    <property type="term" value="C:plasma membrane"/>
    <property type="evidence" value="ECO:0007669"/>
    <property type="project" value="UniProtKB-SubCell"/>
</dbReference>
<evidence type="ECO:0000256" key="9">
    <source>
        <dbReference type="HAMAP-Rule" id="MF_00024"/>
    </source>
</evidence>
<evidence type="ECO:0000313" key="10">
    <source>
        <dbReference type="EMBL" id="AEF83524.1"/>
    </source>
</evidence>
<feature type="transmembrane region" description="Helical" evidence="9">
    <location>
        <begin position="52"/>
        <end position="81"/>
    </location>
</feature>
<keyword evidence="6 9" id="KW-0812">Transmembrane</keyword>
<dbReference type="RefSeq" id="WP_015709493.1">
    <property type="nucleotide sequence ID" value="NC_015578.1"/>
</dbReference>
<reference evidence="10 11" key="2">
    <citation type="journal article" date="2011" name="ISME J.">
        <title>RNA-seq reveals cooperative metabolic interactions between two termite-gut spirochete species in co-culture.</title>
        <authorList>
            <person name="Rosenthal A.Z."/>
            <person name="Matson E.G."/>
            <person name="Eldar A."/>
            <person name="Leadbetter J.R."/>
        </authorList>
    </citation>
    <scope>NUCLEOTIDE SEQUENCE [LARGE SCALE GENOMIC DNA]</scope>
    <source>
        <strain evidence="11">ATCC BAA-887 / DSM 12427 / ZAS-2</strain>
    </source>
</reference>
<evidence type="ECO:0000256" key="7">
    <source>
        <dbReference type="ARBA" id="ARBA00022989"/>
    </source>
</evidence>
<dbReference type="GO" id="GO:0016874">
    <property type="term" value="F:ligase activity"/>
    <property type="evidence" value="ECO:0007669"/>
    <property type="project" value="UniProtKB-KW"/>
</dbReference>
<proteinExistence type="inferred from homology"/>
<dbReference type="STRING" id="545694.TREPR_0527"/>
<dbReference type="GO" id="GO:0048472">
    <property type="term" value="F:threonine-phosphate decarboxylase activity"/>
    <property type="evidence" value="ECO:0007669"/>
    <property type="project" value="InterPro"/>
</dbReference>
<dbReference type="Pfam" id="PF03186">
    <property type="entry name" value="CobD_Cbib"/>
    <property type="match status" value="1"/>
</dbReference>
<comment type="caution">
    <text evidence="9">Lacks conserved residue(s) required for the propagation of feature annotation.</text>
</comment>
<dbReference type="UniPathway" id="UPA00148"/>
<evidence type="ECO:0000256" key="8">
    <source>
        <dbReference type="ARBA" id="ARBA00023136"/>
    </source>
</evidence>
<dbReference type="OrthoDB" id="9811967at2"/>
<keyword evidence="4 9" id="KW-1003">Cell membrane</keyword>
<feature type="transmembrane region" description="Helical" evidence="9">
    <location>
        <begin position="164"/>
        <end position="181"/>
    </location>
</feature>
<comment type="function">
    <text evidence="9">Converts cobyric acid to cobinamide by the addition of aminopropanol on the F carboxylic group.</text>
</comment>
<evidence type="ECO:0000256" key="1">
    <source>
        <dbReference type="ARBA" id="ARBA00004651"/>
    </source>
</evidence>